<dbReference type="RefSeq" id="WP_026609890.1">
    <property type="nucleotide sequence ID" value="NZ_OX458333.1"/>
</dbReference>
<sequence length="86" mass="9539">MLRAGAFVLSTGIILAVSPCAFSDDDSRYPAHHFEPSVIYQDHELIAQTGKSSFPGNSSDTHHDPKYPGSDFTPRVIYQNPEFIKN</sequence>
<feature type="chain" id="PRO_5046767117" evidence="2">
    <location>
        <begin position="24"/>
        <end position="86"/>
    </location>
</feature>
<evidence type="ECO:0000313" key="4">
    <source>
        <dbReference type="Proteomes" id="UP001162030"/>
    </source>
</evidence>
<gene>
    <name evidence="3" type="ORF">MSZNOR_4569</name>
</gene>
<feature type="compositionally biased region" description="Polar residues" evidence="1">
    <location>
        <begin position="49"/>
        <end position="59"/>
    </location>
</feature>
<keyword evidence="2" id="KW-0732">Signal</keyword>
<proteinExistence type="predicted"/>
<organism evidence="3 4">
    <name type="scientific">Methylocaldum szegediense</name>
    <dbReference type="NCBI Taxonomy" id="73780"/>
    <lineage>
        <taxon>Bacteria</taxon>
        <taxon>Pseudomonadati</taxon>
        <taxon>Pseudomonadota</taxon>
        <taxon>Gammaproteobacteria</taxon>
        <taxon>Methylococcales</taxon>
        <taxon>Methylococcaceae</taxon>
        <taxon>Methylocaldum</taxon>
    </lineage>
</organism>
<feature type="region of interest" description="Disordered" evidence="1">
    <location>
        <begin position="49"/>
        <end position="74"/>
    </location>
</feature>
<evidence type="ECO:0000256" key="2">
    <source>
        <dbReference type="SAM" id="SignalP"/>
    </source>
</evidence>
<protein>
    <submittedName>
        <fullName evidence="3">Uncharacterized protein</fullName>
    </submittedName>
</protein>
<dbReference type="EMBL" id="OX458333">
    <property type="protein sequence ID" value="CAI8956586.1"/>
    <property type="molecule type" value="Genomic_DNA"/>
</dbReference>
<evidence type="ECO:0000313" key="3">
    <source>
        <dbReference type="EMBL" id="CAI8956586.1"/>
    </source>
</evidence>
<evidence type="ECO:0000256" key="1">
    <source>
        <dbReference type="SAM" id="MobiDB-lite"/>
    </source>
</evidence>
<name>A0ABN8X9E7_9GAMM</name>
<dbReference type="Proteomes" id="UP001162030">
    <property type="component" value="Chromosome"/>
</dbReference>
<feature type="signal peptide" evidence="2">
    <location>
        <begin position="1"/>
        <end position="23"/>
    </location>
</feature>
<accession>A0ABN8X9E7</accession>
<reference evidence="3 4" key="1">
    <citation type="submission" date="2023-03" db="EMBL/GenBank/DDBJ databases">
        <authorList>
            <person name="Pearce D."/>
        </authorList>
    </citation>
    <scope>NUCLEOTIDE SEQUENCE [LARGE SCALE GENOMIC DNA]</scope>
    <source>
        <strain evidence="3">Msz</strain>
    </source>
</reference>
<keyword evidence="4" id="KW-1185">Reference proteome</keyword>